<dbReference type="PANTHER" id="PTHR28077">
    <property type="entry name" value="INOSITOL PHOSPHORYLCERAMIDE SYNTHASE REGULATORY SUBUNIT KEI1"/>
    <property type="match status" value="1"/>
</dbReference>
<gene>
    <name evidence="3" type="ORF">PGQ11_006134</name>
</gene>
<feature type="transmembrane region" description="Helical" evidence="2">
    <location>
        <begin position="61"/>
        <end position="79"/>
    </location>
</feature>
<organism evidence="3 4">
    <name type="scientific">Apiospora arundinis</name>
    <dbReference type="NCBI Taxonomy" id="335852"/>
    <lineage>
        <taxon>Eukaryota</taxon>
        <taxon>Fungi</taxon>
        <taxon>Dikarya</taxon>
        <taxon>Ascomycota</taxon>
        <taxon>Pezizomycotina</taxon>
        <taxon>Sordariomycetes</taxon>
        <taxon>Xylariomycetidae</taxon>
        <taxon>Amphisphaeriales</taxon>
        <taxon>Apiosporaceae</taxon>
        <taxon>Apiospora</taxon>
    </lineage>
</organism>
<evidence type="ECO:0000313" key="3">
    <source>
        <dbReference type="EMBL" id="KAK8867556.1"/>
    </source>
</evidence>
<proteinExistence type="predicted"/>
<dbReference type="Proteomes" id="UP001390339">
    <property type="component" value="Unassembled WGS sequence"/>
</dbReference>
<evidence type="ECO:0000313" key="4">
    <source>
        <dbReference type="Proteomes" id="UP001390339"/>
    </source>
</evidence>
<dbReference type="InterPro" id="IPR013862">
    <property type="entry name" value="Kei1"/>
</dbReference>
<keyword evidence="4" id="KW-1185">Reference proteome</keyword>
<feature type="transmembrane region" description="Helical" evidence="2">
    <location>
        <begin position="91"/>
        <end position="115"/>
    </location>
</feature>
<protein>
    <submittedName>
        <fullName evidence="3">DUF1753-domain-containing protein</fullName>
    </submittedName>
</protein>
<sequence length="251" mass="27400">MLLPAGVQLQLPRPKTFLGLMSLESGTELIALCFLFNKATGLYGLLAILTGFHLSALQLSMYLYSVVALGILAYCLPHIRKQTPFHNLAFAWLYIVDTVVNTGYTTIFAVSWYLASGKTGGPTPPEEDADTGVPLSAFMKAIDTTASTSFIVVFSLIRVYFTLVIMAYAREVIAQHRDGRQQGWTGSGENPELAGQLFAEGTPEGEGYKGKIGRAMLSVGRGFWLGGEKKQEDEWAKNVRSKFRSSKIASA</sequence>
<dbReference type="Pfam" id="PF08552">
    <property type="entry name" value="Kei1"/>
    <property type="match status" value="1"/>
</dbReference>
<dbReference type="EMBL" id="JAPCWZ010000004">
    <property type="protein sequence ID" value="KAK8867556.1"/>
    <property type="molecule type" value="Genomic_DNA"/>
</dbReference>
<reference evidence="3 4" key="1">
    <citation type="journal article" date="2024" name="IMA Fungus">
        <title>Apiospora arundinis, a panoply of carbohydrate-active enzymes and secondary metabolites.</title>
        <authorList>
            <person name="Sorensen T."/>
            <person name="Petersen C."/>
            <person name="Muurmann A.T."/>
            <person name="Christiansen J.V."/>
            <person name="Brundto M.L."/>
            <person name="Overgaard C.K."/>
            <person name="Boysen A.T."/>
            <person name="Wollenberg R.D."/>
            <person name="Larsen T.O."/>
            <person name="Sorensen J.L."/>
            <person name="Nielsen K.L."/>
            <person name="Sondergaard T.E."/>
        </authorList>
    </citation>
    <scope>NUCLEOTIDE SEQUENCE [LARGE SCALE GENOMIC DNA]</scope>
    <source>
        <strain evidence="3 4">AAU 773</strain>
    </source>
</reference>
<evidence type="ECO:0000256" key="1">
    <source>
        <dbReference type="SAM" id="MobiDB-lite"/>
    </source>
</evidence>
<evidence type="ECO:0000256" key="2">
    <source>
        <dbReference type="SAM" id="Phobius"/>
    </source>
</evidence>
<comment type="caution">
    <text evidence="3">The sequence shown here is derived from an EMBL/GenBank/DDBJ whole genome shotgun (WGS) entry which is preliminary data.</text>
</comment>
<keyword evidence="2" id="KW-0472">Membrane</keyword>
<keyword evidence="2" id="KW-0812">Transmembrane</keyword>
<feature type="transmembrane region" description="Helical" evidence="2">
    <location>
        <begin position="149"/>
        <end position="169"/>
    </location>
</feature>
<dbReference type="PANTHER" id="PTHR28077:SF1">
    <property type="entry name" value="INOSITOL PHOSPHORYLCERAMIDE SYNTHASE REGULATORY SUBUNIT KEI1"/>
    <property type="match status" value="1"/>
</dbReference>
<name>A0ABR2ISL3_9PEZI</name>
<keyword evidence="2" id="KW-1133">Transmembrane helix</keyword>
<feature type="region of interest" description="Disordered" evidence="1">
    <location>
        <begin position="231"/>
        <end position="251"/>
    </location>
</feature>
<accession>A0ABR2ISL3</accession>